<organism evidence="2 3">
    <name type="scientific">Adhaeribacter terreus</name>
    <dbReference type="NCBI Taxonomy" id="529703"/>
    <lineage>
        <taxon>Bacteria</taxon>
        <taxon>Pseudomonadati</taxon>
        <taxon>Bacteroidota</taxon>
        <taxon>Cytophagia</taxon>
        <taxon>Cytophagales</taxon>
        <taxon>Hymenobacteraceae</taxon>
        <taxon>Adhaeribacter</taxon>
    </lineage>
</organism>
<gene>
    <name evidence="2" type="ORF">ACFPIB_02905</name>
</gene>
<reference evidence="3" key="1">
    <citation type="journal article" date="2019" name="Int. J. Syst. Evol. Microbiol.">
        <title>The Global Catalogue of Microorganisms (GCM) 10K type strain sequencing project: providing services to taxonomists for standard genome sequencing and annotation.</title>
        <authorList>
            <consortium name="The Broad Institute Genomics Platform"/>
            <consortium name="The Broad Institute Genome Sequencing Center for Infectious Disease"/>
            <person name="Wu L."/>
            <person name="Ma J."/>
        </authorList>
    </citation>
    <scope>NUCLEOTIDE SEQUENCE [LARGE SCALE GENOMIC DNA]</scope>
    <source>
        <strain evidence="3">KACC 12602</strain>
    </source>
</reference>
<keyword evidence="1" id="KW-1133">Transmembrane helix</keyword>
<sequence length="42" mass="4922">MSKFKDRMKKLGIAGFLFFFIKGLIWLFIFFGGAKLISELFD</sequence>
<protein>
    <recommendedName>
        <fullName evidence="4">Alanyl-tRNA synthetase</fullName>
    </recommendedName>
</protein>
<dbReference type="Proteomes" id="UP001596161">
    <property type="component" value="Unassembled WGS sequence"/>
</dbReference>
<keyword evidence="3" id="KW-1185">Reference proteome</keyword>
<dbReference type="RefSeq" id="WP_378015919.1">
    <property type="nucleotide sequence ID" value="NZ_JBHSKT010000001.1"/>
</dbReference>
<feature type="transmembrane region" description="Helical" evidence="1">
    <location>
        <begin position="12"/>
        <end position="34"/>
    </location>
</feature>
<comment type="caution">
    <text evidence="2">The sequence shown here is derived from an EMBL/GenBank/DDBJ whole genome shotgun (WGS) entry which is preliminary data.</text>
</comment>
<name>A0ABW0E5P3_9BACT</name>
<accession>A0ABW0E5P3</accession>
<proteinExistence type="predicted"/>
<dbReference type="EMBL" id="JBHSKT010000001">
    <property type="protein sequence ID" value="MFC5269544.1"/>
    <property type="molecule type" value="Genomic_DNA"/>
</dbReference>
<evidence type="ECO:0000313" key="2">
    <source>
        <dbReference type="EMBL" id="MFC5269544.1"/>
    </source>
</evidence>
<evidence type="ECO:0000256" key="1">
    <source>
        <dbReference type="SAM" id="Phobius"/>
    </source>
</evidence>
<keyword evidence="1" id="KW-0472">Membrane</keyword>
<keyword evidence="1" id="KW-0812">Transmembrane</keyword>
<evidence type="ECO:0000313" key="3">
    <source>
        <dbReference type="Proteomes" id="UP001596161"/>
    </source>
</evidence>
<evidence type="ECO:0008006" key="4">
    <source>
        <dbReference type="Google" id="ProtNLM"/>
    </source>
</evidence>